<dbReference type="Pfam" id="PF09937">
    <property type="entry name" value="DUF2169"/>
    <property type="match status" value="1"/>
</dbReference>
<evidence type="ECO:0000313" key="2">
    <source>
        <dbReference type="EMBL" id="MDC0681019.1"/>
    </source>
</evidence>
<dbReference type="Proteomes" id="UP001217485">
    <property type="component" value="Unassembled WGS sequence"/>
</dbReference>
<dbReference type="RefSeq" id="WP_272098072.1">
    <property type="nucleotide sequence ID" value="NZ_JAQNDK010000003.1"/>
</dbReference>
<protein>
    <submittedName>
        <fullName evidence="2">DUF2169 domain-containing protein</fullName>
    </submittedName>
</protein>
<reference evidence="2 3" key="1">
    <citation type="submission" date="2023-01" db="EMBL/GenBank/DDBJ databases">
        <title>Minimal conservation of predation-associated metabolite biosynthetic gene clusters underscores biosynthetic potential of Myxococcota including descriptions for ten novel species: Archangium lansinium sp. nov., Myxococcus landrumus sp. nov., Nannocystis bai.</title>
        <authorList>
            <person name="Ahearne A."/>
            <person name="Stevens C."/>
            <person name="Dowd S."/>
        </authorList>
    </citation>
    <scope>NUCLEOTIDE SEQUENCE [LARGE SCALE GENOMIC DNA]</scope>
    <source>
        <strain evidence="2 3">WIWO2</strain>
    </source>
</reference>
<accession>A0ABT5C3M3</accession>
<gene>
    <name evidence="2" type="ORF">POL72_24995</name>
</gene>
<dbReference type="EMBL" id="JAQNDK010000003">
    <property type="protein sequence ID" value="MDC0681019.1"/>
    <property type="molecule type" value="Genomic_DNA"/>
</dbReference>
<keyword evidence="3" id="KW-1185">Reference proteome</keyword>
<dbReference type="InterPro" id="IPR018683">
    <property type="entry name" value="DUF2169"/>
</dbReference>
<organism evidence="2 3">
    <name type="scientific">Sorangium atrum</name>
    <dbReference type="NCBI Taxonomy" id="2995308"/>
    <lineage>
        <taxon>Bacteria</taxon>
        <taxon>Pseudomonadati</taxon>
        <taxon>Myxococcota</taxon>
        <taxon>Polyangia</taxon>
        <taxon>Polyangiales</taxon>
        <taxon>Polyangiaceae</taxon>
        <taxon>Sorangium</taxon>
    </lineage>
</organism>
<proteinExistence type="predicted"/>
<sequence>MSALPPDAVASLPGAEAAAVSWRTQGQRYITIIVKASFAFTPGAAMWRTEPQEILRAEVHHGKNPARSVRFTGDLAPYLGRADVLFTGDAHAPDGAHVESLPVRLAVFGASGCALDKRLLVRDKKPFQRMPLVYEKAARGANGLENPFGIDASDGEARVLDPQDPARPAGLGPIARAWPVRKRLLGKTRRETLEGPNAEIPAGFDWSYFQAAPPDQRIDYLRGDEWIVLENLHPAARRLEMRLPRARGMARIHGLGAPPAAGGDVIELNADTLRIDGAEQRCTVVWRQIVPVHDDALAAVRIAAGVAVDGEELAWPDLRPGRASGAASAAPGALPIGPQGTVHIEDTPGAPGPARLRDGDPGRTIHLSDDEVEIIDLIQRPSPLQTVALTDEQGEAAVRAAALPFAAAPGSARQSRPEPARPLIDAVASATLTDEHGETVMRAPALPFTAAPGLARQSRPEPARPLIDAVASATLALSSEEEVRVGERPAIPFFFDPRSAPRLDLRLRAPIVGAPWSGALASPAPGPSMGLATLALEDAPPPSAEVLPPPVEVLPPPVEVLPPPVASSSYAAPASGVLVREPERPAASRFFHVLRREDESPSGPLPPLGDGEEVSLERCAIITAELAEKPVPRADVLKAHGLSEARWAEAERRWRDSMTEEARSRERALRDRFDAAYVGAWEAVCGPLHAADYARLIVATERSGGAAALGERAIRRTVWVRIKRLWARRLAEDPRLRARVEAEIARLREAPRQRAQGGALTAHAV</sequence>
<evidence type="ECO:0000313" key="3">
    <source>
        <dbReference type="Proteomes" id="UP001217485"/>
    </source>
</evidence>
<feature type="domain" description="DUF2169" evidence="1">
    <location>
        <begin position="26"/>
        <end position="287"/>
    </location>
</feature>
<name>A0ABT5C3M3_9BACT</name>
<evidence type="ECO:0000259" key="1">
    <source>
        <dbReference type="Pfam" id="PF09937"/>
    </source>
</evidence>
<comment type="caution">
    <text evidence="2">The sequence shown here is derived from an EMBL/GenBank/DDBJ whole genome shotgun (WGS) entry which is preliminary data.</text>
</comment>